<dbReference type="Pfam" id="PF02569">
    <property type="entry name" value="Pantoate_ligase"/>
    <property type="match status" value="1"/>
</dbReference>
<dbReference type="InterPro" id="IPR003721">
    <property type="entry name" value="Pantoate_ligase"/>
</dbReference>
<evidence type="ECO:0000256" key="3">
    <source>
        <dbReference type="ARBA" id="ARBA00012219"/>
    </source>
</evidence>
<accession>A0A9W6T0H4</accession>
<dbReference type="SUPFAM" id="SSF52374">
    <property type="entry name" value="Nucleotidylyl transferase"/>
    <property type="match status" value="1"/>
</dbReference>
<dbReference type="GO" id="GO:0015940">
    <property type="term" value="P:pantothenate biosynthetic process"/>
    <property type="evidence" value="ECO:0007669"/>
    <property type="project" value="UniProtKB-KW"/>
</dbReference>
<dbReference type="AlphaFoldDB" id="A0A9W6T0H4"/>
<evidence type="ECO:0000256" key="6">
    <source>
        <dbReference type="ARBA" id="ARBA00022655"/>
    </source>
</evidence>
<dbReference type="OrthoDB" id="2020436at2759"/>
<dbReference type="GO" id="GO:0005524">
    <property type="term" value="F:ATP binding"/>
    <property type="evidence" value="ECO:0007669"/>
    <property type="project" value="UniProtKB-KW"/>
</dbReference>
<dbReference type="Gene3D" id="3.30.1300.10">
    <property type="entry name" value="Pantoate-beta-alanine ligase, C-terminal domain"/>
    <property type="match status" value="1"/>
</dbReference>
<reference evidence="12" key="1">
    <citation type="submission" date="2023-04" db="EMBL/GenBank/DDBJ databases">
        <title>Ambrosiozyma monospora NBRC 1965.</title>
        <authorList>
            <person name="Ichikawa N."/>
            <person name="Sato H."/>
            <person name="Tonouchi N."/>
        </authorList>
    </citation>
    <scope>NUCLEOTIDE SEQUENCE</scope>
    <source>
        <strain evidence="12">NBRC 1965</strain>
    </source>
</reference>
<keyword evidence="8" id="KW-0067">ATP-binding</keyword>
<keyword evidence="7" id="KW-0547">Nucleotide-binding</keyword>
<dbReference type="PANTHER" id="PTHR21299">
    <property type="entry name" value="CYTIDYLATE KINASE/PANTOATE-BETA-ALANINE LIGASE"/>
    <property type="match status" value="1"/>
</dbReference>
<evidence type="ECO:0000256" key="11">
    <source>
        <dbReference type="ARBA" id="ARBA00048258"/>
    </source>
</evidence>
<dbReference type="InterPro" id="IPR042176">
    <property type="entry name" value="Pantoate_ligase_C"/>
</dbReference>
<evidence type="ECO:0000256" key="10">
    <source>
        <dbReference type="ARBA" id="ARBA00032806"/>
    </source>
</evidence>
<protein>
    <recommendedName>
        <fullName evidence="4">Pantoate--beta-alanine ligase</fullName>
        <ecNumber evidence="3">6.3.2.1</ecNumber>
    </recommendedName>
    <alternativeName>
        <fullName evidence="10">Pantoate-activating enzyme</fullName>
    </alternativeName>
    <alternativeName>
        <fullName evidence="9">Pantothenate synthetase</fullName>
    </alternativeName>
</protein>
<evidence type="ECO:0000313" key="12">
    <source>
        <dbReference type="EMBL" id="GME70112.1"/>
    </source>
</evidence>
<dbReference type="GO" id="GO:0004592">
    <property type="term" value="F:pantoate-beta-alanine ligase activity"/>
    <property type="evidence" value="ECO:0007669"/>
    <property type="project" value="UniProtKB-EC"/>
</dbReference>
<evidence type="ECO:0000256" key="1">
    <source>
        <dbReference type="ARBA" id="ARBA00004990"/>
    </source>
</evidence>
<proteinExistence type="inferred from homology"/>
<evidence type="ECO:0000256" key="4">
    <source>
        <dbReference type="ARBA" id="ARBA00015647"/>
    </source>
</evidence>
<evidence type="ECO:0000256" key="9">
    <source>
        <dbReference type="ARBA" id="ARBA00029902"/>
    </source>
</evidence>
<evidence type="ECO:0000256" key="5">
    <source>
        <dbReference type="ARBA" id="ARBA00022598"/>
    </source>
</evidence>
<comment type="caution">
    <text evidence="12">The sequence shown here is derived from an EMBL/GenBank/DDBJ whole genome shotgun (WGS) entry which is preliminary data.</text>
</comment>
<sequence length="208" mass="22799">MYPSGIPLDVKLQKGAFVTVTGVSEQLEGSSRPSFFRGVATIVNKLFNVVQPNVAYFGQKDIQQSVVIKRMVADLLMGIEIVVGDIVRADSGLALSSRNSYLSADSRDKSATIYKALLLAQKAYVSENEYNVEKLTDIVKKKLATFPGFFDFDYISFNDIDTLAYLTDVDPTKGCILSLAVSVPNDVTSPKNGTTRLIDNVVFKPIKN</sequence>
<keyword evidence="5" id="KW-0436">Ligase</keyword>
<dbReference type="EMBL" id="BSXU01009914">
    <property type="protein sequence ID" value="GME70112.1"/>
    <property type="molecule type" value="Genomic_DNA"/>
</dbReference>
<evidence type="ECO:0000313" key="13">
    <source>
        <dbReference type="Proteomes" id="UP001165063"/>
    </source>
</evidence>
<dbReference type="Gene3D" id="3.40.50.620">
    <property type="entry name" value="HUPs"/>
    <property type="match status" value="1"/>
</dbReference>
<comment type="pathway">
    <text evidence="1">Cofactor biosynthesis; (R)-pantothenate biosynthesis; (R)-pantothenate from (R)-pantoate and beta-alanine: step 1/1.</text>
</comment>
<comment type="catalytic activity">
    <reaction evidence="11">
        <text>(R)-pantoate + beta-alanine + ATP = (R)-pantothenate + AMP + diphosphate + H(+)</text>
        <dbReference type="Rhea" id="RHEA:10912"/>
        <dbReference type="ChEBI" id="CHEBI:15378"/>
        <dbReference type="ChEBI" id="CHEBI:15980"/>
        <dbReference type="ChEBI" id="CHEBI:29032"/>
        <dbReference type="ChEBI" id="CHEBI:30616"/>
        <dbReference type="ChEBI" id="CHEBI:33019"/>
        <dbReference type="ChEBI" id="CHEBI:57966"/>
        <dbReference type="ChEBI" id="CHEBI:456215"/>
        <dbReference type="EC" id="6.3.2.1"/>
    </reaction>
</comment>
<evidence type="ECO:0000256" key="2">
    <source>
        <dbReference type="ARBA" id="ARBA00009256"/>
    </source>
</evidence>
<keyword evidence="13" id="KW-1185">Reference proteome</keyword>
<dbReference type="EC" id="6.3.2.1" evidence="3"/>
<organism evidence="12 13">
    <name type="scientific">Ambrosiozyma monospora</name>
    <name type="common">Yeast</name>
    <name type="synonym">Endomycopsis monosporus</name>
    <dbReference type="NCBI Taxonomy" id="43982"/>
    <lineage>
        <taxon>Eukaryota</taxon>
        <taxon>Fungi</taxon>
        <taxon>Dikarya</taxon>
        <taxon>Ascomycota</taxon>
        <taxon>Saccharomycotina</taxon>
        <taxon>Pichiomycetes</taxon>
        <taxon>Pichiales</taxon>
        <taxon>Pichiaceae</taxon>
        <taxon>Ambrosiozyma</taxon>
    </lineage>
</organism>
<gene>
    <name evidence="12" type="ORF">Amon01_000914700</name>
</gene>
<comment type="similarity">
    <text evidence="2">Belongs to the pantothenate synthetase family.</text>
</comment>
<evidence type="ECO:0000256" key="8">
    <source>
        <dbReference type="ARBA" id="ARBA00022840"/>
    </source>
</evidence>
<keyword evidence="6" id="KW-0566">Pantothenate biosynthesis</keyword>
<dbReference type="Proteomes" id="UP001165063">
    <property type="component" value="Unassembled WGS sequence"/>
</dbReference>
<evidence type="ECO:0000256" key="7">
    <source>
        <dbReference type="ARBA" id="ARBA00022741"/>
    </source>
</evidence>
<dbReference type="InterPro" id="IPR014729">
    <property type="entry name" value="Rossmann-like_a/b/a_fold"/>
</dbReference>
<dbReference type="PANTHER" id="PTHR21299:SF1">
    <property type="entry name" value="PANTOATE--BETA-ALANINE LIGASE"/>
    <property type="match status" value="1"/>
</dbReference>
<name>A0A9W6T0H4_AMBMO</name>